<dbReference type="InterPro" id="IPR040030">
    <property type="entry name" value="Ribosomal_mL57"/>
</dbReference>
<protein>
    <submittedName>
        <fullName evidence="2">Ribonuclease-III-like-domain-containing protein</fullName>
    </submittedName>
</protein>
<dbReference type="Gene3D" id="1.10.1520.10">
    <property type="entry name" value="Ribonuclease III domain"/>
    <property type="match status" value="1"/>
</dbReference>
<feature type="domain" description="RNase III" evidence="1">
    <location>
        <begin position="48"/>
        <end position="205"/>
    </location>
</feature>
<sequence length="206" mass="23706">KRFHNARPQPRAPYPIRARKYFAVNDDPKVLNEMYLKLFGKDMRLTEEAKWQAVTHKSFDHGRQPYNAKLRFLGKKLLELHASFHLLERPLKGSGLKDKEGKPQKYFSLEGAQYQSPEPFLHDDYKNLENVSSTRIEGYISTARLLPLAKEVELHKVMRWKPAQINDLDRSGQDVVAMECLYAIVGAVALQKGGKIAGEFIDERVL</sequence>
<feature type="non-terminal residue" evidence="2">
    <location>
        <position position="1"/>
    </location>
</feature>
<feature type="non-terminal residue" evidence="2">
    <location>
        <position position="206"/>
    </location>
</feature>
<dbReference type="SUPFAM" id="SSF69065">
    <property type="entry name" value="RNase III domain-like"/>
    <property type="match status" value="1"/>
</dbReference>
<gene>
    <name evidence="2" type="ORF">FN846DRAFT_755574</name>
</gene>
<reference evidence="2 3" key="1">
    <citation type="submission" date="2019-09" db="EMBL/GenBank/DDBJ databases">
        <title>Draft genome of the ectomycorrhizal ascomycete Sphaerosporella brunnea.</title>
        <authorList>
            <consortium name="DOE Joint Genome Institute"/>
            <person name="Benucci G.M."/>
            <person name="Marozzi G."/>
            <person name="Antonielli L."/>
            <person name="Sanchez S."/>
            <person name="Marco P."/>
            <person name="Wang X."/>
            <person name="Falini L.B."/>
            <person name="Barry K."/>
            <person name="Haridas S."/>
            <person name="Lipzen A."/>
            <person name="Labutti K."/>
            <person name="Grigoriev I.V."/>
            <person name="Murat C."/>
            <person name="Martin F."/>
            <person name="Albertini E."/>
            <person name="Donnini D."/>
            <person name="Bonito G."/>
        </authorList>
    </citation>
    <scope>NUCLEOTIDE SEQUENCE [LARGE SCALE GENOMIC DNA]</scope>
    <source>
        <strain evidence="2 3">Sb_GMNB300</strain>
    </source>
</reference>
<dbReference type="GO" id="GO:0032543">
    <property type="term" value="P:mitochondrial translation"/>
    <property type="evidence" value="ECO:0007669"/>
    <property type="project" value="InterPro"/>
</dbReference>
<dbReference type="PANTHER" id="PTHR28160:SF1">
    <property type="entry name" value="LARGE RIBOSOMAL SUBUNIT PROTEIN ML57"/>
    <property type="match status" value="1"/>
</dbReference>
<dbReference type="Proteomes" id="UP000326924">
    <property type="component" value="Unassembled WGS sequence"/>
</dbReference>
<dbReference type="AlphaFoldDB" id="A0A5J5F6Q5"/>
<dbReference type="InParanoid" id="A0A5J5F6Q5"/>
<proteinExistence type="predicted"/>
<accession>A0A5J5F6Q5</accession>
<dbReference type="Pfam" id="PF14622">
    <property type="entry name" value="Ribonucleas_3_3"/>
    <property type="match status" value="1"/>
</dbReference>
<evidence type="ECO:0000313" key="3">
    <source>
        <dbReference type="Proteomes" id="UP000326924"/>
    </source>
</evidence>
<dbReference type="InterPro" id="IPR000999">
    <property type="entry name" value="RNase_III_dom"/>
</dbReference>
<dbReference type="InterPro" id="IPR036389">
    <property type="entry name" value="RNase_III_sf"/>
</dbReference>
<dbReference type="EMBL" id="VXIS01000024">
    <property type="protein sequence ID" value="KAA8912445.1"/>
    <property type="molecule type" value="Genomic_DNA"/>
</dbReference>
<dbReference type="GO" id="GO:0004525">
    <property type="term" value="F:ribonuclease III activity"/>
    <property type="evidence" value="ECO:0007669"/>
    <property type="project" value="InterPro"/>
</dbReference>
<keyword evidence="3" id="KW-1185">Reference proteome</keyword>
<comment type="caution">
    <text evidence="2">The sequence shown here is derived from an EMBL/GenBank/DDBJ whole genome shotgun (WGS) entry which is preliminary data.</text>
</comment>
<dbReference type="GO" id="GO:0006396">
    <property type="term" value="P:RNA processing"/>
    <property type="evidence" value="ECO:0007669"/>
    <property type="project" value="InterPro"/>
</dbReference>
<dbReference type="FunCoup" id="A0A5J5F6Q5">
    <property type="interactions" value="148"/>
</dbReference>
<organism evidence="2 3">
    <name type="scientific">Sphaerosporella brunnea</name>
    <dbReference type="NCBI Taxonomy" id="1250544"/>
    <lineage>
        <taxon>Eukaryota</taxon>
        <taxon>Fungi</taxon>
        <taxon>Dikarya</taxon>
        <taxon>Ascomycota</taxon>
        <taxon>Pezizomycotina</taxon>
        <taxon>Pezizomycetes</taxon>
        <taxon>Pezizales</taxon>
        <taxon>Pyronemataceae</taxon>
        <taxon>Sphaerosporella</taxon>
    </lineage>
</organism>
<name>A0A5J5F6Q5_9PEZI</name>
<dbReference type="PANTHER" id="PTHR28160">
    <property type="entry name" value="54S RIBOSOMAL PROTEIN L15, MITOCHONDRIAL"/>
    <property type="match status" value="1"/>
</dbReference>
<dbReference type="OrthoDB" id="2281895at2759"/>
<dbReference type="GO" id="GO:0003735">
    <property type="term" value="F:structural constituent of ribosome"/>
    <property type="evidence" value="ECO:0007669"/>
    <property type="project" value="InterPro"/>
</dbReference>
<dbReference type="GO" id="GO:0005762">
    <property type="term" value="C:mitochondrial large ribosomal subunit"/>
    <property type="evidence" value="ECO:0007669"/>
    <property type="project" value="InterPro"/>
</dbReference>
<evidence type="ECO:0000259" key="1">
    <source>
        <dbReference type="Pfam" id="PF14622"/>
    </source>
</evidence>
<evidence type="ECO:0000313" key="2">
    <source>
        <dbReference type="EMBL" id="KAA8912445.1"/>
    </source>
</evidence>